<feature type="transmembrane region" description="Helical" evidence="9">
    <location>
        <begin position="274"/>
        <end position="295"/>
    </location>
</feature>
<evidence type="ECO:0000256" key="1">
    <source>
        <dbReference type="ARBA" id="ARBA00004651"/>
    </source>
</evidence>
<feature type="transmembrane region" description="Helical" evidence="9">
    <location>
        <begin position="307"/>
        <end position="326"/>
    </location>
</feature>
<organism evidence="10 11">
    <name type="scientific">Taurinivorans muris</name>
    <dbReference type="NCBI Taxonomy" id="2787751"/>
    <lineage>
        <taxon>Bacteria</taxon>
        <taxon>Pseudomonadati</taxon>
        <taxon>Thermodesulfobacteriota</taxon>
        <taxon>Desulfovibrionia</taxon>
        <taxon>Desulfovibrionales</taxon>
        <taxon>Desulfovibrionaceae</taxon>
        <taxon>Taurinivorans</taxon>
    </lineage>
</organism>
<evidence type="ECO:0000256" key="5">
    <source>
        <dbReference type="ARBA" id="ARBA00022692"/>
    </source>
</evidence>
<feature type="transmembrane region" description="Helical" evidence="9">
    <location>
        <begin position="38"/>
        <end position="60"/>
    </location>
</feature>
<feature type="transmembrane region" description="Helical" evidence="9">
    <location>
        <begin position="398"/>
        <end position="416"/>
    </location>
</feature>
<keyword evidence="11" id="KW-1185">Reference proteome</keyword>
<keyword evidence="4" id="KW-1003">Cell membrane</keyword>
<reference evidence="10" key="1">
    <citation type="submission" date="2020-12" db="EMBL/GenBank/DDBJ databases">
        <title>Taurinivorans muris gen. nov., sp. nov., fundamental and realized metabolic niche of a ubiquitous sulfidogenic bacterium in the murine intestine.</title>
        <authorList>
            <person name="Ye H."/>
            <person name="Hanson B.T."/>
            <person name="Loy A."/>
        </authorList>
    </citation>
    <scope>NUCLEOTIDE SEQUENCE</scope>
    <source>
        <strain evidence="10">LT0009</strain>
    </source>
</reference>
<feature type="transmembrane region" description="Helical" evidence="9">
    <location>
        <begin position="80"/>
        <end position="97"/>
    </location>
</feature>
<proteinExistence type="inferred from homology"/>
<dbReference type="InterPro" id="IPR004685">
    <property type="entry name" value="Brnchd-chn_aa_trnsp_Livcs"/>
</dbReference>
<dbReference type="Pfam" id="PF05525">
    <property type="entry name" value="Branch_AA_trans"/>
    <property type="match status" value="1"/>
</dbReference>
<gene>
    <name evidence="10" type="primary">brnQ</name>
    <name evidence="10" type="ORF">JBF11_06860</name>
</gene>
<dbReference type="PANTHER" id="PTHR30588">
    <property type="entry name" value="BRANCHED-CHAIN AMINO ACID TRANSPORT SYSTEM 2 CARRIER PROTEIN"/>
    <property type="match status" value="1"/>
</dbReference>
<keyword evidence="5 9" id="KW-0812">Transmembrane</keyword>
<feature type="transmembrane region" description="Helical" evidence="9">
    <location>
        <begin position="221"/>
        <end position="244"/>
    </location>
</feature>
<dbReference type="NCBIfam" id="TIGR00796">
    <property type="entry name" value="livcs"/>
    <property type="match status" value="1"/>
</dbReference>
<evidence type="ECO:0000313" key="10">
    <source>
        <dbReference type="EMBL" id="UWX05184.1"/>
    </source>
</evidence>
<feature type="transmembrane region" description="Helical" evidence="9">
    <location>
        <begin position="332"/>
        <end position="352"/>
    </location>
</feature>
<evidence type="ECO:0000256" key="9">
    <source>
        <dbReference type="SAM" id="Phobius"/>
    </source>
</evidence>
<evidence type="ECO:0000313" key="11">
    <source>
        <dbReference type="Proteomes" id="UP001058120"/>
    </source>
</evidence>
<keyword evidence="3" id="KW-0813">Transport</keyword>
<dbReference type="Proteomes" id="UP001058120">
    <property type="component" value="Chromosome"/>
</dbReference>
<evidence type="ECO:0000256" key="4">
    <source>
        <dbReference type="ARBA" id="ARBA00022475"/>
    </source>
</evidence>
<feature type="transmembrane region" description="Helical" evidence="9">
    <location>
        <begin position="359"/>
        <end position="378"/>
    </location>
</feature>
<dbReference type="RefSeq" id="WP_334314749.1">
    <property type="nucleotide sequence ID" value="NZ_CP065938.1"/>
</dbReference>
<evidence type="ECO:0000256" key="3">
    <source>
        <dbReference type="ARBA" id="ARBA00022448"/>
    </source>
</evidence>
<accession>A0ABY5Y0R7</accession>
<keyword evidence="7 9" id="KW-1133">Transmembrane helix</keyword>
<feature type="transmembrane region" description="Helical" evidence="9">
    <location>
        <begin position="148"/>
        <end position="169"/>
    </location>
</feature>
<keyword evidence="8 9" id="KW-0472">Membrane</keyword>
<protein>
    <submittedName>
        <fullName evidence="10">Branched-chain amino acid transport system II carrier protein</fullName>
    </submittedName>
</protein>
<dbReference type="EMBL" id="CP065938">
    <property type="protein sequence ID" value="UWX05184.1"/>
    <property type="molecule type" value="Genomic_DNA"/>
</dbReference>
<feature type="transmembrane region" description="Helical" evidence="9">
    <location>
        <begin position="7"/>
        <end position="26"/>
    </location>
</feature>
<evidence type="ECO:0000256" key="2">
    <source>
        <dbReference type="ARBA" id="ARBA00008540"/>
    </source>
</evidence>
<name>A0ABY5Y0R7_9BACT</name>
<feature type="transmembrane region" description="Helical" evidence="9">
    <location>
        <begin position="117"/>
        <end position="136"/>
    </location>
</feature>
<sequence length="429" mass="46012">MNKKKEAVVLGFALFAMFFGAGNLIFPPSLGIAMGKDWFLAGIGFLLTGVGLPLFGVLAFTKVGRLENFSIKISSRFNTLYCTALILVIGPLFAIPRTGSTTFEMGVLPLFPNTDPFLLSAISSVLFFGATYLIVIKESKLTDIIGKFITPVLLIILAAIAFFGITGDIGTAVDKHVTGVFTQGFVNGYQTMDALASVLFGVIIIKGLEGKGITEEKEQRYFLTGAAFIAAAGLGFIYFSLMFLGSKISGAGTFETTSSALYLAEVTLGSAGKILFGICVAAACFTTAVGLVAISSAWFSRLTRIRYNVWAVIICVFSGLMALGGVDFIIKLSIPVLCILYPVTIILILLNIFGVKNILVYRVATYTTLIAITFEVGAQTFGLTGISEFLKVIPLADVGFIWIMPCILGMIIAYFITQIRNGAKQKTEK</sequence>
<comment type="similarity">
    <text evidence="2">Belongs to the branched chain amino acid transporter family.</text>
</comment>
<feature type="transmembrane region" description="Helical" evidence="9">
    <location>
        <begin position="189"/>
        <end position="209"/>
    </location>
</feature>
<dbReference type="PANTHER" id="PTHR30588:SF0">
    <property type="entry name" value="BRANCHED-CHAIN AMINO ACID PERMEASE BRNQ"/>
    <property type="match status" value="1"/>
</dbReference>
<evidence type="ECO:0000256" key="6">
    <source>
        <dbReference type="ARBA" id="ARBA00022970"/>
    </source>
</evidence>
<keyword evidence="6" id="KW-0029">Amino-acid transport</keyword>
<evidence type="ECO:0000256" key="8">
    <source>
        <dbReference type="ARBA" id="ARBA00023136"/>
    </source>
</evidence>
<comment type="subcellular location">
    <subcellularLocation>
        <location evidence="1">Cell membrane</location>
        <topology evidence="1">Multi-pass membrane protein</topology>
    </subcellularLocation>
</comment>
<evidence type="ECO:0000256" key="7">
    <source>
        <dbReference type="ARBA" id="ARBA00022989"/>
    </source>
</evidence>